<feature type="compositionally biased region" description="Basic residues" evidence="1">
    <location>
        <begin position="41"/>
        <end position="50"/>
    </location>
</feature>
<name>A0ABT6I094_9GAMM</name>
<evidence type="ECO:0000313" key="2">
    <source>
        <dbReference type="EMBL" id="MDH4571096.1"/>
    </source>
</evidence>
<feature type="region of interest" description="Disordered" evidence="1">
    <location>
        <begin position="41"/>
        <end position="68"/>
    </location>
</feature>
<dbReference type="Pfam" id="PF05069">
    <property type="entry name" value="Phage_tail_S"/>
    <property type="match status" value="2"/>
</dbReference>
<reference evidence="2" key="1">
    <citation type="journal article" date="2015" name="Antonie Van Leeuwenhoek">
        <title>Comparative 16S rRNA signatures and multilocus sequence analysis for the genus Salinicola and description of Salinicola acroporae sp. nov., isolated from coral Acropora digitifera.</title>
        <authorList>
            <person name="Lepcha R.T."/>
            <person name="Poddar A."/>
            <person name="Schumann P."/>
            <person name="Das S.K."/>
        </authorList>
    </citation>
    <scope>NUCLEOTIDE SEQUENCE</scope>
    <source>
        <strain evidence="2">S4-41</strain>
    </source>
</reference>
<proteinExistence type="predicted"/>
<keyword evidence="3" id="KW-1185">Reference proteome</keyword>
<dbReference type="Proteomes" id="UP001162135">
    <property type="component" value="Unassembled WGS sequence"/>
</dbReference>
<gene>
    <name evidence="2" type="ORF">CUR86_00570</name>
</gene>
<sequence length="227" mass="26522">MGRHVSDDALTQLEEWVEPLLARLEPAERKKLAREIGTALHKRQQQRIRQQKNPDGTPYPARVGRKKRRHARKRLRFLYEKPGHDAEEREIVNWFSTPETYFGFDQRHAGALRTFKKRRVVRVLEIDLTPVADPREKTGKRQSSEAMFEKLRTARYLKMKPTAHGVSIGYEGRIAHIARIHQEGKRAPVNAHLEYDYPERKLLGTTPDDVEMIHDMIVRHLGANLED</sequence>
<evidence type="ECO:0000313" key="3">
    <source>
        <dbReference type="Proteomes" id="UP001162135"/>
    </source>
</evidence>
<evidence type="ECO:0008006" key="4">
    <source>
        <dbReference type="Google" id="ProtNLM"/>
    </source>
</evidence>
<evidence type="ECO:0000256" key="1">
    <source>
        <dbReference type="SAM" id="MobiDB-lite"/>
    </source>
</evidence>
<comment type="caution">
    <text evidence="2">The sequence shown here is derived from an EMBL/GenBank/DDBJ whole genome shotgun (WGS) entry which is preliminary data.</text>
</comment>
<dbReference type="EMBL" id="PGFS01000001">
    <property type="protein sequence ID" value="MDH4571096.1"/>
    <property type="molecule type" value="Genomic_DNA"/>
</dbReference>
<dbReference type="NCBIfam" id="TIGR01635">
    <property type="entry name" value="tail_comp_S"/>
    <property type="match status" value="2"/>
</dbReference>
<dbReference type="InterPro" id="IPR006522">
    <property type="entry name" value="Phage_virion_morphogenesis"/>
</dbReference>
<protein>
    <recommendedName>
        <fullName evidence="4">Phage virion morphogenesis protein</fullName>
    </recommendedName>
</protein>
<reference evidence="2" key="2">
    <citation type="submission" date="2017-11" db="EMBL/GenBank/DDBJ databases">
        <authorList>
            <person name="Das S.K."/>
        </authorList>
    </citation>
    <scope>NUCLEOTIDE SEQUENCE</scope>
    <source>
        <strain evidence="2">S4-41</strain>
    </source>
</reference>
<organism evidence="2 3">
    <name type="scientific">Salinicola acroporae</name>
    <dbReference type="NCBI Taxonomy" id="1541440"/>
    <lineage>
        <taxon>Bacteria</taxon>
        <taxon>Pseudomonadati</taxon>
        <taxon>Pseudomonadota</taxon>
        <taxon>Gammaproteobacteria</taxon>
        <taxon>Oceanospirillales</taxon>
        <taxon>Halomonadaceae</taxon>
        <taxon>Salinicola</taxon>
    </lineage>
</organism>
<accession>A0ABT6I094</accession>